<dbReference type="Gramene" id="Mp6g09360.1">
    <property type="protein sequence ID" value="Mp6g09360.1.cds1"/>
    <property type="gene ID" value="Mp6g09360"/>
</dbReference>
<evidence type="ECO:0000313" key="2">
    <source>
        <dbReference type="EMBL" id="PTQ28904.1"/>
    </source>
</evidence>
<evidence type="ECO:0000256" key="1">
    <source>
        <dbReference type="SAM" id="Phobius"/>
    </source>
</evidence>
<keyword evidence="1" id="KW-0472">Membrane</keyword>
<protein>
    <submittedName>
        <fullName evidence="2">Uncharacterized protein</fullName>
    </submittedName>
</protein>
<proteinExistence type="predicted"/>
<dbReference type="Gramene" id="Mp6g09360.2">
    <property type="protein sequence ID" value="Mp6g09360.2.cds1"/>
    <property type="gene ID" value="Mp6g09360"/>
</dbReference>
<dbReference type="EMBL" id="KZ772822">
    <property type="protein sequence ID" value="PTQ28904.1"/>
    <property type="molecule type" value="Genomic_DNA"/>
</dbReference>
<feature type="transmembrane region" description="Helical" evidence="1">
    <location>
        <begin position="6"/>
        <end position="24"/>
    </location>
</feature>
<reference evidence="2" key="2">
    <citation type="submission" date="2017-12" db="EMBL/GenBank/DDBJ databases">
        <title>WGS assembly of Marchantia polymorpha.</title>
        <authorList>
            <person name="Bowman J.L."/>
            <person name="Kohchi T."/>
            <person name="Yamato K.T."/>
            <person name="Jenkins J."/>
            <person name="Shu S."/>
            <person name="Ishizaki K."/>
            <person name="Yamaoka S."/>
            <person name="Nishihama R."/>
            <person name="Nakamura Y."/>
            <person name="Berger F."/>
            <person name="Adam C."/>
            <person name="Aki S.S."/>
            <person name="Althoff F."/>
            <person name="Araki T."/>
            <person name="Arteaga-Vazquez M.A."/>
            <person name="Balasubrmanian S."/>
            <person name="Bauer D."/>
            <person name="Boehm C.R."/>
            <person name="Briginshaw L."/>
            <person name="Caballero-Perez J."/>
            <person name="Catarino B."/>
            <person name="Chen F."/>
            <person name="Chiyoda S."/>
            <person name="Chovatia M."/>
            <person name="Davies K.M."/>
            <person name="Delmans M."/>
            <person name="Demura T."/>
            <person name="Dierschke T."/>
            <person name="Dolan L."/>
            <person name="Dorantes-Acosta A.E."/>
            <person name="Eklund D.M."/>
            <person name="Florent S.N."/>
            <person name="Flores-Sandoval E."/>
            <person name="Fujiyama A."/>
            <person name="Fukuzawa H."/>
            <person name="Galik B."/>
            <person name="Grimanelli D."/>
            <person name="Grimwood J."/>
            <person name="Grossniklaus U."/>
            <person name="Hamada T."/>
            <person name="Haseloff J."/>
            <person name="Hetherington A.J."/>
            <person name="Higo A."/>
            <person name="Hirakawa Y."/>
            <person name="Hundley H.N."/>
            <person name="Ikeda Y."/>
            <person name="Inoue K."/>
            <person name="Inoue S."/>
            <person name="Ishida S."/>
            <person name="Jia Q."/>
            <person name="Kakita M."/>
            <person name="Kanazawa T."/>
            <person name="Kawai Y."/>
            <person name="Kawashima T."/>
            <person name="Kennedy M."/>
            <person name="Kinose K."/>
            <person name="Kinoshita T."/>
            <person name="Kohara Y."/>
            <person name="Koide E."/>
            <person name="Komatsu K."/>
            <person name="Kopischke S."/>
            <person name="Kubo M."/>
            <person name="Kyozuka J."/>
            <person name="Lagercrantz U."/>
            <person name="Lin S.S."/>
            <person name="Lindquist E."/>
            <person name="Lipzen A.M."/>
            <person name="Lu C."/>
            <person name="Luna E.D."/>
            <person name="Martienssen R.A."/>
            <person name="Minamino N."/>
            <person name="Mizutani M."/>
            <person name="Mizutani M."/>
            <person name="Mochizuki N."/>
            <person name="Monte I."/>
            <person name="Mosher R."/>
            <person name="Nagasaki H."/>
            <person name="Nakagami H."/>
            <person name="Naramoto S."/>
            <person name="Nishitani K."/>
            <person name="Ohtani M."/>
            <person name="Okamoto T."/>
            <person name="Okumura M."/>
            <person name="Phillips J."/>
            <person name="Pollak B."/>
            <person name="Reinders A."/>
            <person name="Roevekamp M."/>
            <person name="Sano R."/>
            <person name="Sawa S."/>
            <person name="Schmid M.W."/>
            <person name="Shirakawa M."/>
            <person name="Solano R."/>
            <person name="Spunde A."/>
            <person name="Suetsugu N."/>
            <person name="Sugano S."/>
            <person name="Sugiyama A."/>
            <person name="Sun R."/>
            <person name="Suzuki Y."/>
            <person name="Takenaka M."/>
            <person name="Takezawa D."/>
            <person name="Tomogane H."/>
            <person name="Tsuzuki M."/>
            <person name="Ueda T."/>
            <person name="Umeda M."/>
            <person name="Ward J.M."/>
            <person name="Watanabe Y."/>
            <person name="Yazaki K."/>
            <person name="Yokoyama R."/>
            <person name="Yoshitake Y."/>
            <person name="Yotsui I."/>
            <person name="Zachgo S."/>
            <person name="Schmutz J."/>
        </authorList>
    </citation>
    <scope>NUCLEOTIDE SEQUENCE [LARGE SCALE GENOMIC DNA]</scope>
    <source>
        <strain evidence="2">Tak-1</strain>
    </source>
</reference>
<gene>
    <name evidence="2" type="ORF">MARPO_0152s0020</name>
</gene>
<keyword evidence="3" id="KW-1185">Reference proteome</keyword>
<organism evidence="2 3">
    <name type="scientific">Marchantia polymorpha</name>
    <name type="common">Common liverwort</name>
    <name type="synonym">Marchantia aquatica</name>
    <dbReference type="NCBI Taxonomy" id="3197"/>
    <lineage>
        <taxon>Eukaryota</taxon>
        <taxon>Viridiplantae</taxon>
        <taxon>Streptophyta</taxon>
        <taxon>Embryophyta</taxon>
        <taxon>Marchantiophyta</taxon>
        <taxon>Marchantiopsida</taxon>
        <taxon>Marchantiidae</taxon>
        <taxon>Marchantiales</taxon>
        <taxon>Marchantiaceae</taxon>
        <taxon>Marchantia</taxon>
    </lineage>
</organism>
<evidence type="ECO:0000313" key="3">
    <source>
        <dbReference type="Proteomes" id="UP000244005"/>
    </source>
</evidence>
<dbReference type="Proteomes" id="UP000244005">
    <property type="component" value="Unassembled WGS sequence"/>
</dbReference>
<dbReference type="EMBL" id="KZ772822">
    <property type="protein sequence ID" value="PTQ28905.1"/>
    <property type="molecule type" value="Genomic_DNA"/>
</dbReference>
<keyword evidence="1" id="KW-0812">Transmembrane</keyword>
<sequence>MELISTLSLWLLLMMVLTWVGIALRGNQTRRMQDFTSFNQDNRRAFRWDYEGTIGFQYSQSSDTAPDEHLARICFHHHLVESF</sequence>
<reference evidence="3" key="1">
    <citation type="journal article" date="2017" name="Cell">
        <title>Insights into land plant evolution garnered from the Marchantia polymorpha genome.</title>
        <authorList>
            <person name="Bowman J.L."/>
            <person name="Kohchi T."/>
            <person name="Yamato K.T."/>
            <person name="Jenkins J."/>
            <person name="Shu S."/>
            <person name="Ishizaki K."/>
            <person name="Yamaoka S."/>
            <person name="Nishihama R."/>
            <person name="Nakamura Y."/>
            <person name="Berger F."/>
            <person name="Adam C."/>
            <person name="Aki S.S."/>
            <person name="Althoff F."/>
            <person name="Araki T."/>
            <person name="Arteaga-Vazquez M.A."/>
            <person name="Balasubrmanian S."/>
            <person name="Barry K."/>
            <person name="Bauer D."/>
            <person name="Boehm C.R."/>
            <person name="Briginshaw L."/>
            <person name="Caballero-Perez J."/>
            <person name="Catarino B."/>
            <person name="Chen F."/>
            <person name="Chiyoda S."/>
            <person name="Chovatia M."/>
            <person name="Davies K.M."/>
            <person name="Delmans M."/>
            <person name="Demura T."/>
            <person name="Dierschke T."/>
            <person name="Dolan L."/>
            <person name="Dorantes-Acosta A.E."/>
            <person name="Eklund D.M."/>
            <person name="Florent S.N."/>
            <person name="Flores-Sandoval E."/>
            <person name="Fujiyama A."/>
            <person name="Fukuzawa H."/>
            <person name="Galik B."/>
            <person name="Grimanelli D."/>
            <person name="Grimwood J."/>
            <person name="Grossniklaus U."/>
            <person name="Hamada T."/>
            <person name="Haseloff J."/>
            <person name="Hetherington A.J."/>
            <person name="Higo A."/>
            <person name="Hirakawa Y."/>
            <person name="Hundley H.N."/>
            <person name="Ikeda Y."/>
            <person name="Inoue K."/>
            <person name="Inoue S.I."/>
            <person name="Ishida S."/>
            <person name="Jia Q."/>
            <person name="Kakita M."/>
            <person name="Kanazawa T."/>
            <person name="Kawai Y."/>
            <person name="Kawashima T."/>
            <person name="Kennedy M."/>
            <person name="Kinose K."/>
            <person name="Kinoshita T."/>
            <person name="Kohara Y."/>
            <person name="Koide E."/>
            <person name="Komatsu K."/>
            <person name="Kopischke S."/>
            <person name="Kubo M."/>
            <person name="Kyozuka J."/>
            <person name="Lagercrantz U."/>
            <person name="Lin S.S."/>
            <person name="Lindquist E."/>
            <person name="Lipzen A.M."/>
            <person name="Lu C.W."/>
            <person name="De Luna E."/>
            <person name="Martienssen R.A."/>
            <person name="Minamino N."/>
            <person name="Mizutani M."/>
            <person name="Mizutani M."/>
            <person name="Mochizuki N."/>
            <person name="Monte I."/>
            <person name="Mosher R."/>
            <person name="Nagasaki H."/>
            <person name="Nakagami H."/>
            <person name="Naramoto S."/>
            <person name="Nishitani K."/>
            <person name="Ohtani M."/>
            <person name="Okamoto T."/>
            <person name="Okumura M."/>
            <person name="Phillips J."/>
            <person name="Pollak B."/>
            <person name="Reinders A."/>
            <person name="Rovekamp M."/>
            <person name="Sano R."/>
            <person name="Sawa S."/>
            <person name="Schmid M.W."/>
            <person name="Shirakawa M."/>
            <person name="Solano R."/>
            <person name="Spunde A."/>
            <person name="Suetsugu N."/>
            <person name="Sugano S."/>
            <person name="Sugiyama A."/>
            <person name="Sun R."/>
            <person name="Suzuki Y."/>
            <person name="Takenaka M."/>
            <person name="Takezawa D."/>
            <person name="Tomogane H."/>
            <person name="Tsuzuki M."/>
            <person name="Ueda T."/>
            <person name="Umeda M."/>
            <person name="Ward J.M."/>
            <person name="Watanabe Y."/>
            <person name="Yazaki K."/>
            <person name="Yokoyama R."/>
            <person name="Yoshitake Y."/>
            <person name="Yotsui I."/>
            <person name="Zachgo S."/>
            <person name="Schmutz J."/>
        </authorList>
    </citation>
    <scope>NUCLEOTIDE SEQUENCE [LARGE SCALE GENOMIC DNA]</scope>
    <source>
        <strain evidence="3">Tak-1</strain>
    </source>
</reference>
<name>A0A2R6W4X9_MARPO</name>
<dbReference type="AlphaFoldDB" id="A0A2R6W4X9"/>
<accession>A0A2R6W4X9</accession>
<keyword evidence="1" id="KW-1133">Transmembrane helix</keyword>